<dbReference type="InterPro" id="IPR027417">
    <property type="entry name" value="P-loop_NTPase"/>
</dbReference>
<evidence type="ECO:0000313" key="2">
    <source>
        <dbReference type="Proteomes" id="UP000181997"/>
    </source>
</evidence>
<dbReference type="SUPFAM" id="SSF52540">
    <property type="entry name" value="P-loop containing nucleoside triphosphate hydrolases"/>
    <property type="match status" value="1"/>
</dbReference>
<accession>A0A1C4DSQ8</accession>
<keyword evidence="2" id="KW-1185">Reference proteome</keyword>
<keyword evidence="1" id="KW-0418">Kinase</keyword>
<evidence type="ECO:0000313" key="1">
    <source>
        <dbReference type="EMBL" id="SCC34265.1"/>
    </source>
</evidence>
<reference evidence="2" key="1">
    <citation type="submission" date="2016-08" db="EMBL/GenBank/DDBJ databases">
        <authorList>
            <person name="Varghese N."/>
            <person name="Submissions Spin"/>
        </authorList>
    </citation>
    <scope>NUCLEOTIDE SEQUENCE [LARGE SCALE GENOMIC DNA]</scope>
    <source>
        <strain evidence="2">SGD-1123</strain>
    </source>
</reference>
<dbReference type="Proteomes" id="UP000181997">
    <property type="component" value="Unassembled WGS sequence"/>
</dbReference>
<dbReference type="AlphaFoldDB" id="A0A1C4DSQ8"/>
<dbReference type="EMBL" id="FMAU01000009">
    <property type="protein sequence ID" value="SCC34265.1"/>
    <property type="molecule type" value="Genomic_DNA"/>
</dbReference>
<proteinExistence type="predicted"/>
<sequence length="189" mass="21789">MIFTIEKMIRKGCSYLSDRLIFLVSGPLGVGKSTTSKKLAQNVKNCVLIEGDTILDMFDHGAEASWEERLSFTWEHILALTRGFIRKGFNVVIDFVVEEELDWFCKQLSDLQITMKYIVLKADEEKLMERIYMRGDNNSIERSLYLLNKLQSKPSNQPFLCDTTNKQTEEIVNIIIKDPGFMVAHLKQS</sequence>
<dbReference type="Gene3D" id="3.40.50.300">
    <property type="entry name" value="P-loop containing nucleotide triphosphate hydrolases"/>
    <property type="match status" value="1"/>
</dbReference>
<organism evidence="1 2">
    <name type="scientific">[Bacillus] enclensis</name>
    <dbReference type="NCBI Taxonomy" id="1402860"/>
    <lineage>
        <taxon>Bacteria</taxon>
        <taxon>Bacillati</taxon>
        <taxon>Bacillota</taxon>
        <taxon>Bacilli</taxon>
        <taxon>Bacillales</taxon>
        <taxon>Bacillaceae</taxon>
        <taxon>Rossellomorea</taxon>
    </lineage>
</organism>
<protein>
    <submittedName>
        <fullName evidence="1">Predicted kinase</fullName>
    </submittedName>
</protein>
<dbReference type="Pfam" id="PF13671">
    <property type="entry name" value="AAA_33"/>
    <property type="match status" value="1"/>
</dbReference>
<gene>
    <name evidence="1" type="ORF">GA0061094_4129</name>
</gene>
<dbReference type="GO" id="GO:0016301">
    <property type="term" value="F:kinase activity"/>
    <property type="evidence" value="ECO:0007669"/>
    <property type="project" value="UniProtKB-KW"/>
</dbReference>
<name>A0A1C4DSQ8_9BACI</name>
<keyword evidence="1" id="KW-0808">Transferase</keyword>